<keyword evidence="6" id="KW-0539">Nucleus</keyword>
<accession>A0A9P8VV38</accession>
<sequence length="540" mass="60351">MGHRGIQRVKTGCRTCKARRVKCDEQWPSCRRCTLAGRECVGYGVWGGGRHPGRPPAQGLDLPIHRPSNTGPVGRLSAEDGRVFEWFTLAGLQGVFPFPFWESLLPQACYSEPAILSCVLALGSVHKRACLGNGTLGSQSEVESLESATLRHYNMAINLLKESKSDGSRASTRVTLAACLAFVTIEYLQKRPAQGLLHLHHGLQILNSHSMRQPSCDPVDDWLAEAFDRLDVQAKPLVHIKSDDQPCLSTEASEGRLFALRSLQEARQQLDVLISKAYRLQRQGRIAESSTDISLLFQAISIQQRLQRDLSSWLQAYRAWRTPTPSSSLQPPLSFPEQVARHLLLIYHTMANIITATALYSGNESIFDHHILQFASIIAWSKDALQVYKPVPSSTLSPCGRCAQHFTFTSDLGLVRVLYYTALKCRDPGIRRDALSMLTTQIHQEGIWEGPTAALIAAEVIRLEENPHLDQSGIHHEVAIDRGCNSTQPDSSFPQLWRISHVQVDLPHSPETDLVLVCRRKLGDGTWEVVKRRHNGMNWY</sequence>
<dbReference type="AlphaFoldDB" id="A0A9P8VV38"/>
<evidence type="ECO:0000256" key="1">
    <source>
        <dbReference type="ARBA" id="ARBA00022723"/>
    </source>
</evidence>
<dbReference type="InterPro" id="IPR052360">
    <property type="entry name" value="Transcr_Regulatory_Proteins"/>
</dbReference>
<dbReference type="CDD" id="cd00067">
    <property type="entry name" value="GAL4"/>
    <property type="match status" value="1"/>
</dbReference>
<dbReference type="PANTHER" id="PTHR36206">
    <property type="entry name" value="ASPERCRYPTIN BIOSYNTHESIS CLUSTER-SPECIFIC TRANSCRIPTION REGULATOR ATNN-RELATED"/>
    <property type="match status" value="1"/>
</dbReference>
<keyword evidence="2" id="KW-0862">Zinc</keyword>
<dbReference type="PROSITE" id="PS50048">
    <property type="entry name" value="ZN2_CY6_FUNGAL_2"/>
    <property type="match status" value="1"/>
</dbReference>
<reference evidence="8 9" key="1">
    <citation type="journal article" date="2021" name="Nat. Commun.">
        <title>Genetic determinants of endophytism in the Arabidopsis root mycobiome.</title>
        <authorList>
            <person name="Mesny F."/>
            <person name="Miyauchi S."/>
            <person name="Thiergart T."/>
            <person name="Pickel B."/>
            <person name="Atanasova L."/>
            <person name="Karlsson M."/>
            <person name="Huettel B."/>
            <person name="Barry K.W."/>
            <person name="Haridas S."/>
            <person name="Chen C."/>
            <person name="Bauer D."/>
            <person name="Andreopoulos W."/>
            <person name="Pangilinan J."/>
            <person name="LaButti K."/>
            <person name="Riley R."/>
            <person name="Lipzen A."/>
            <person name="Clum A."/>
            <person name="Drula E."/>
            <person name="Henrissat B."/>
            <person name="Kohler A."/>
            <person name="Grigoriev I.V."/>
            <person name="Martin F.M."/>
            <person name="Hacquard S."/>
        </authorList>
    </citation>
    <scope>NUCLEOTIDE SEQUENCE [LARGE SCALE GENOMIC DNA]</scope>
    <source>
        <strain evidence="8 9">MPI-CAGE-CH-0241</strain>
    </source>
</reference>
<evidence type="ECO:0000256" key="5">
    <source>
        <dbReference type="ARBA" id="ARBA00023163"/>
    </source>
</evidence>
<keyword evidence="5" id="KW-0804">Transcription</keyword>
<dbReference type="Proteomes" id="UP000777438">
    <property type="component" value="Unassembled WGS sequence"/>
</dbReference>
<dbReference type="PANTHER" id="PTHR36206:SF16">
    <property type="entry name" value="TRANSCRIPTION FACTOR DOMAIN-CONTAINING PROTEIN-RELATED"/>
    <property type="match status" value="1"/>
</dbReference>
<evidence type="ECO:0000256" key="2">
    <source>
        <dbReference type="ARBA" id="ARBA00022833"/>
    </source>
</evidence>
<keyword evidence="9" id="KW-1185">Reference proteome</keyword>
<evidence type="ECO:0000313" key="8">
    <source>
        <dbReference type="EMBL" id="KAH6879506.1"/>
    </source>
</evidence>
<dbReference type="GO" id="GO:0008270">
    <property type="term" value="F:zinc ion binding"/>
    <property type="evidence" value="ECO:0007669"/>
    <property type="project" value="InterPro"/>
</dbReference>
<name>A0A9P8VV38_9HYPO</name>
<proteinExistence type="predicted"/>
<keyword evidence="3" id="KW-0805">Transcription regulation</keyword>
<evidence type="ECO:0000256" key="6">
    <source>
        <dbReference type="ARBA" id="ARBA00023242"/>
    </source>
</evidence>
<evidence type="ECO:0000256" key="3">
    <source>
        <dbReference type="ARBA" id="ARBA00023015"/>
    </source>
</evidence>
<dbReference type="SMART" id="SM00066">
    <property type="entry name" value="GAL4"/>
    <property type="match status" value="1"/>
</dbReference>
<dbReference type="InterPro" id="IPR001138">
    <property type="entry name" value="Zn2Cys6_DnaBD"/>
</dbReference>
<dbReference type="Pfam" id="PF00172">
    <property type="entry name" value="Zn_clus"/>
    <property type="match status" value="1"/>
</dbReference>
<evidence type="ECO:0000313" key="9">
    <source>
        <dbReference type="Proteomes" id="UP000777438"/>
    </source>
</evidence>
<dbReference type="GO" id="GO:0003677">
    <property type="term" value="F:DNA binding"/>
    <property type="evidence" value="ECO:0007669"/>
    <property type="project" value="UniProtKB-KW"/>
</dbReference>
<protein>
    <submittedName>
        <fullName evidence="8">C6 zinc finger domain-containing protein</fullName>
    </submittedName>
</protein>
<dbReference type="Gene3D" id="4.10.240.10">
    <property type="entry name" value="Zn(2)-C6 fungal-type DNA-binding domain"/>
    <property type="match status" value="1"/>
</dbReference>
<dbReference type="EMBL" id="JAGPYM010000029">
    <property type="protein sequence ID" value="KAH6879506.1"/>
    <property type="molecule type" value="Genomic_DNA"/>
</dbReference>
<dbReference type="InterPro" id="IPR036864">
    <property type="entry name" value="Zn2-C6_fun-type_DNA-bd_sf"/>
</dbReference>
<evidence type="ECO:0000259" key="7">
    <source>
        <dbReference type="PROSITE" id="PS50048"/>
    </source>
</evidence>
<dbReference type="OrthoDB" id="3145928at2759"/>
<keyword evidence="1" id="KW-0479">Metal-binding</keyword>
<gene>
    <name evidence="8" type="ORF">B0T10DRAFT_413084</name>
</gene>
<dbReference type="SUPFAM" id="SSF57701">
    <property type="entry name" value="Zn2/Cys6 DNA-binding domain"/>
    <property type="match status" value="1"/>
</dbReference>
<organism evidence="8 9">
    <name type="scientific">Thelonectria olida</name>
    <dbReference type="NCBI Taxonomy" id="1576542"/>
    <lineage>
        <taxon>Eukaryota</taxon>
        <taxon>Fungi</taxon>
        <taxon>Dikarya</taxon>
        <taxon>Ascomycota</taxon>
        <taxon>Pezizomycotina</taxon>
        <taxon>Sordariomycetes</taxon>
        <taxon>Hypocreomycetidae</taxon>
        <taxon>Hypocreales</taxon>
        <taxon>Nectriaceae</taxon>
        <taxon>Thelonectria</taxon>
    </lineage>
</organism>
<keyword evidence="4" id="KW-0238">DNA-binding</keyword>
<evidence type="ECO:0000256" key="4">
    <source>
        <dbReference type="ARBA" id="ARBA00023125"/>
    </source>
</evidence>
<dbReference type="PROSITE" id="PS00463">
    <property type="entry name" value="ZN2_CY6_FUNGAL_1"/>
    <property type="match status" value="1"/>
</dbReference>
<dbReference type="Pfam" id="PF11951">
    <property type="entry name" value="Fungal_trans_2"/>
    <property type="match status" value="1"/>
</dbReference>
<dbReference type="InterPro" id="IPR021858">
    <property type="entry name" value="Fun_TF"/>
</dbReference>
<feature type="domain" description="Zn(2)-C6 fungal-type" evidence="7">
    <location>
        <begin position="12"/>
        <end position="41"/>
    </location>
</feature>
<dbReference type="GO" id="GO:0000981">
    <property type="term" value="F:DNA-binding transcription factor activity, RNA polymerase II-specific"/>
    <property type="evidence" value="ECO:0007669"/>
    <property type="project" value="InterPro"/>
</dbReference>
<comment type="caution">
    <text evidence="8">The sequence shown here is derived from an EMBL/GenBank/DDBJ whole genome shotgun (WGS) entry which is preliminary data.</text>
</comment>